<keyword evidence="3" id="KW-1185">Reference proteome</keyword>
<feature type="compositionally biased region" description="Polar residues" evidence="1">
    <location>
        <begin position="1"/>
        <end position="16"/>
    </location>
</feature>
<gene>
    <name evidence="2" type="ORF">NBR_LOCUS19382</name>
</gene>
<feature type="region of interest" description="Disordered" evidence="1">
    <location>
        <begin position="1"/>
        <end position="30"/>
    </location>
</feature>
<organism evidence="4">
    <name type="scientific">Nippostrongylus brasiliensis</name>
    <name type="common">Rat hookworm</name>
    <dbReference type="NCBI Taxonomy" id="27835"/>
    <lineage>
        <taxon>Eukaryota</taxon>
        <taxon>Metazoa</taxon>
        <taxon>Ecdysozoa</taxon>
        <taxon>Nematoda</taxon>
        <taxon>Chromadorea</taxon>
        <taxon>Rhabditida</taxon>
        <taxon>Rhabditina</taxon>
        <taxon>Rhabditomorpha</taxon>
        <taxon>Strongyloidea</taxon>
        <taxon>Heligmosomidae</taxon>
        <taxon>Nippostrongylus</taxon>
    </lineage>
</organism>
<dbReference type="WBParaSite" id="NBR_0001938101-mRNA-1">
    <property type="protein sequence ID" value="NBR_0001938101-mRNA-1"/>
    <property type="gene ID" value="NBR_0001938101"/>
</dbReference>
<dbReference type="Proteomes" id="UP000271162">
    <property type="component" value="Unassembled WGS sequence"/>
</dbReference>
<sequence length="423" mass="49091">MCHQQKTNSSTSVTVQNEHKKSIQKQRIHAHEIESERDDIWDQLQQLLAEKSRWDETLKELQAHRDHWKMRAAEEEQYEEKLKTRMQELQNELDAAAKKNKAVQEDLNKRIQELEQQCMHLNSQLTKPTSSRAQQEPTTERKQLSSNPVLDSNQPARNEKAEELRRKIRQLKRELDRLEEAKRVPVRMLREHSEKMDPTLLCAFCSRRGLHYTDSCPTYVEPTRRREIVARSGRCRKCLDFCDERGYLPTSRIGTLPLSARFRKTVKSSEYASKVSGTKSSYSKSNFARAGPIELRWAGVSANADHFTFVSNALGRVNTIRSAKTNYQEINSNVRIEQQAYQRQWQERRAPWQVLGKLSAEATAAARAKTARWTRDQHLRSVGQFSDDPRSMMGGSMASQRGRRQWQYARGRGGGLRLDVARL</sequence>
<reference evidence="4" key="1">
    <citation type="submission" date="2017-02" db="UniProtKB">
        <authorList>
            <consortium name="WormBaseParasite"/>
        </authorList>
    </citation>
    <scope>IDENTIFICATION</scope>
</reference>
<dbReference type="EMBL" id="UYSL01024135">
    <property type="protein sequence ID" value="VDL83116.1"/>
    <property type="molecule type" value="Genomic_DNA"/>
</dbReference>
<feature type="region of interest" description="Disordered" evidence="1">
    <location>
        <begin position="383"/>
        <end position="406"/>
    </location>
</feature>
<dbReference type="AlphaFoldDB" id="A0A0N4YQ59"/>
<feature type="region of interest" description="Disordered" evidence="1">
    <location>
        <begin position="123"/>
        <end position="163"/>
    </location>
</feature>
<evidence type="ECO:0000313" key="3">
    <source>
        <dbReference type="Proteomes" id="UP000271162"/>
    </source>
</evidence>
<name>A0A0N4YQ59_NIPBR</name>
<proteinExistence type="predicted"/>
<reference evidence="2 3" key="2">
    <citation type="submission" date="2018-11" db="EMBL/GenBank/DDBJ databases">
        <authorList>
            <consortium name="Pathogen Informatics"/>
        </authorList>
    </citation>
    <scope>NUCLEOTIDE SEQUENCE [LARGE SCALE GENOMIC DNA]</scope>
</reference>
<protein>
    <submittedName>
        <fullName evidence="4">CCHC-type domain-containing protein</fullName>
    </submittedName>
</protein>
<evidence type="ECO:0000313" key="2">
    <source>
        <dbReference type="EMBL" id="VDL83116.1"/>
    </source>
</evidence>
<accession>A0A0N4YQ59</accession>
<feature type="compositionally biased region" description="Polar residues" evidence="1">
    <location>
        <begin position="144"/>
        <end position="156"/>
    </location>
</feature>
<feature type="compositionally biased region" description="Polar residues" evidence="1">
    <location>
        <begin position="123"/>
        <end position="137"/>
    </location>
</feature>
<evidence type="ECO:0000313" key="4">
    <source>
        <dbReference type="WBParaSite" id="NBR_0001938101-mRNA-1"/>
    </source>
</evidence>
<evidence type="ECO:0000256" key="1">
    <source>
        <dbReference type="SAM" id="MobiDB-lite"/>
    </source>
</evidence>